<gene>
    <name evidence="19" type="ORF">CQW23_14955</name>
</gene>
<keyword evidence="7 18" id="KW-0812">Transmembrane</keyword>
<dbReference type="GO" id="GO:0046922">
    <property type="term" value="F:peptide-O-fucosyltransferase activity"/>
    <property type="evidence" value="ECO:0007669"/>
    <property type="project" value="InterPro"/>
</dbReference>
<evidence type="ECO:0000256" key="15">
    <source>
        <dbReference type="ARBA" id="ARBA00026232"/>
    </source>
</evidence>
<feature type="transmembrane region" description="Helical" evidence="18">
    <location>
        <begin position="45"/>
        <end position="64"/>
    </location>
</feature>
<accession>A0A2G2WKN0</accession>
<dbReference type="InterPro" id="IPR019378">
    <property type="entry name" value="GDP-Fuc_O-FucTrfase"/>
</dbReference>
<comment type="similarity">
    <text evidence="4">Belongs to the glycosyltransferase GT106 family.</text>
</comment>
<evidence type="ECO:0000256" key="9">
    <source>
        <dbReference type="ARBA" id="ARBA00022989"/>
    </source>
</evidence>
<evidence type="ECO:0000256" key="7">
    <source>
        <dbReference type="ARBA" id="ARBA00022692"/>
    </source>
</evidence>
<protein>
    <recommendedName>
        <fullName evidence="15">GDP-fucose protein O-fucosyltransferase 2</fullName>
    </recommendedName>
    <alternativeName>
        <fullName evidence="16">O-fucosyltransferase family protein</fullName>
    </alternativeName>
</protein>
<evidence type="ECO:0000256" key="12">
    <source>
        <dbReference type="ARBA" id="ARBA00023253"/>
    </source>
</evidence>
<evidence type="ECO:0000256" key="13">
    <source>
        <dbReference type="ARBA" id="ARBA00023277"/>
    </source>
</evidence>
<evidence type="ECO:0000256" key="16">
    <source>
        <dbReference type="ARBA" id="ARBA00030350"/>
    </source>
</evidence>
<dbReference type="EMBL" id="MLFT02000006">
    <property type="protein sequence ID" value="PHT45797.1"/>
    <property type="molecule type" value="Genomic_DNA"/>
</dbReference>
<dbReference type="STRING" id="33114.A0A2G2WKN0"/>
<evidence type="ECO:0000256" key="8">
    <source>
        <dbReference type="ARBA" id="ARBA00022824"/>
    </source>
</evidence>
<dbReference type="GO" id="GO:0005783">
    <property type="term" value="C:endoplasmic reticulum"/>
    <property type="evidence" value="ECO:0007669"/>
    <property type="project" value="UniProtKB-SubCell"/>
</dbReference>
<evidence type="ECO:0000256" key="17">
    <source>
        <dbReference type="SAM" id="MobiDB-lite"/>
    </source>
</evidence>
<dbReference type="Pfam" id="PF10173">
    <property type="entry name" value="Mit_KHE1"/>
    <property type="match status" value="1"/>
</dbReference>
<evidence type="ECO:0000256" key="1">
    <source>
        <dbReference type="ARBA" id="ARBA00004167"/>
    </source>
</evidence>
<evidence type="ECO:0000256" key="5">
    <source>
        <dbReference type="ARBA" id="ARBA00022676"/>
    </source>
</evidence>
<reference evidence="19 20" key="1">
    <citation type="journal article" date="2017" name="Genome Biol.">
        <title>New reference genome sequences of hot pepper reveal the massive evolution of plant disease-resistance genes by retroduplication.</title>
        <authorList>
            <person name="Kim S."/>
            <person name="Park J."/>
            <person name="Yeom S.I."/>
            <person name="Kim Y.M."/>
            <person name="Seo E."/>
            <person name="Kim K.T."/>
            <person name="Kim M.S."/>
            <person name="Lee J.M."/>
            <person name="Cheong K."/>
            <person name="Shin H.S."/>
            <person name="Kim S.B."/>
            <person name="Han K."/>
            <person name="Lee J."/>
            <person name="Park M."/>
            <person name="Lee H.A."/>
            <person name="Lee H.Y."/>
            <person name="Lee Y."/>
            <person name="Oh S."/>
            <person name="Lee J.H."/>
            <person name="Choi E."/>
            <person name="Choi E."/>
            <person name="Lee S.E."/>
            <person name="Jeon J."/>
            <person name="Kim H."/>
            <person name="Choi G."/>
            <person name="Song H."/>
            <person name="Lee J."/>
            <person name="Lee S.C."/>
            <person name="Kwon J.K."/>
            <person name="Lee H.Y."/>
            <person name="Koo N."/>
            <person name="Hong Y."/>
            <person name="Kim R.W."/>
            <person name="Kang W.H."/>
            <person name="Huh J.H."/>
            <person name="Kang B.C."/>
            <person name="Yang T.J."/>
            <person name="Lee Y.H."/>
            <person name="Bennetzen J.L."/>
            <person name="Choi D."/>
        </authorList>
    </citation>
    <scope>NUCLEOTIDE SEQUENCE [LARGE SCALE GENOMIC DNA]</scope>
    <source>
        <strain evidence="20">cv. PBC81</strain>
    </source>
</reference>
<comment type="subcellular location">
    <subcellularLocation>
        <location evidence="2">Endoplasmic reticulum</location>
    </subcellularLocation>
    <subcellularLocation>
        <location evidence="1">Membrane</location>
        <topology evidence="1">Single-pass membrane protein</topology>
    </subcellularLocation>
</comment>
<evidence type="ECO:0000256" key="6">
    <source>
        <dbReference type="ARBA" id="ARBA00022679"/>
    </source>
</evidence>
<evidence type="ECO:0000313" key="19">
    <source>
        <dbReference type="EMBL" id="PHT45797.1"/>
    </source>
</evidence>
<dbReference type="Proteomes" id="UP000224567">
    <property type="component" value="Unassembled WGS sequence"/>
</dbReference>
<evidence type="ECO:0000256" key="14">
    <source>
        <dbReference type="ARBA" id="ARBA00025803"/>
    </source>
</evidence>
<feature type="compositionally biased region" description="Basic and acidic residues" evidence="17">
    <location>
        <begin position="805"/>
        <end position="823"/>
    </location>
</feature>
<keyword evidence="13" id="KW-0119">Carbohydrate metabolism</keyword>
<evidence type="ECO:0000256" key="2">
    <source>
        <dbReference type="ARBA" id="ARBA00004240"/>
    </source>
</evidence>
<keyword evidence="11" id="KW-0325">Glycoprotein</keyword>
<organism evidence="19 20">
    <name type="scientific">Capsicum baccatum</name>
    <name type="common">Peruvian pepper</name>
    <dbReference type="NCBI Taxonomy" id="33114"/>
    <lineage>
        <taxon>Eukaryota</taxon>
        <taxon>Viridiplantae</taxon>
        <taxon>Streptophyta</taxon>
        <taxon>Embryophyta</taxon>
        <taxon>Tracheophyta</taxon>
        <taxon>Spermatophyta</taxon>
        <taxon>Magnoliopsida</taxon>
        <taxon>eudicotyledons</taxon>
        <taxon>Gunneridae</taxon>
        <taxon>Pentapetalae</taxon>
        <taxon>asterids</taxon>
        <taxon>lamiids</taxon>
        <taxon>Solanales</taxon>
        <taxon>Solanaceae</taxon>
        <taxon>Solanoideae</taxon>
        <taxon>Capsiceae</taxon>
        <taxon>Capsicum</taxon>
    </lineage>
</organism>
<comment type="caution">
    <text evidence="19">The sequence shown here is derived from an EMBL/GenBank/DDBJ whole genome shotgun (WGS) entry which is preliminary data.</text>
</comment>
<dbReference type="AlphaFoldDB" id="A0A2G2WKN0"/>
<evidence type="ECO:0000313" key="20">
    <source>
        <dbReference type="Proteomes" id="UP000224567"/>
    </source>
</evidence>
<proteinExistence type="inferred from homology"/>
<comment type="pathway">
    <text evidence="3">Protein modification; protein glycosylation.</text>
</comment>
<keyword evidence="6" id="KW-0808">Transferase</keyword>
<keyword evidence="9 18" id="KW-1133">Transmembrane helix</keyword>
<keyword evidence="20" id="KW-1185">Reference proteome</keyword>
<dbReference type="Gene3D" id="3.40.50.11350">
    <property type="match status" value="1"/>
</dbReference>
<evidence type="ECO:0000256" key="3">
    <source>
        <dbReference type="ARBA" id="ARBA00004922"/>
    </source>
</evidence>
<evidence type="ECO:0000256" key="11">
    <source>
        <dbReference type="ARBA" id="ARBA00023180"/>
    </source>
</evidence>
<keyword evidence="10 18" id="KW-0472">Membrane</keyword>
<dbReference type="GO" id="GO:0016020">
    <property type="term" value="C:membrane"/>
    <property type="evidence" value="ECO:0007669"/>
    <property type="project" value="UniProtKB-SubCell"/>
</dbReference>
<feature type="transmembrane region" description="Helical" evidence="18">
    <location>
        <begin position="750"/>
        <end position="779"/>
    </location>
</feature>
<sequence length="879" mass="99877">MERKDDEEDDDQENLVAQSEPMRAAFQMEDVNDERVNTRGFNFSFNKWCILAIVVPVVIITFYLTTDVDNLFRIEVMNGNYDVSVNSMRESELQALYLLRQQELGLSKLWSSTLLDNSSDSTNAFSSVLFEELKLDLLSQISLNKQIQQALLSSHQLGNLLNASDNATDTSVDGYGGLRRCRKVEYRLSGRRTIEWKPKSDKYLFAICASGQMSNHLICLEKHMFFAALLNRILIIPSSKVDYEFRRVLDIGHINKCLERTVVVTFEEFAKSRKGHMHIDKFICYFSKPQPCFLDDEHVKKLKSLGVSMNKLEAAWDEDVKNPKPRTVPDIMTKFSLDDDVIAIGDVFFANVEKKWVMQPGGPISHKCKTLVEPSRLILLTAQRFIQTFLGGNFIALHFRRHGFLKFCNAKNSSCFYPVPQAADCINRAVERSTAPVVYLSTDAAESETGLLQLLLVVNGKKVPLVRRPTRNSNEKWDALLYRRGLEGDRQVEAMLDKTICAMSDVFIGSMGSTFTEDILRLRKDWGSASHCDEYLCQDSRPNFSLGLSQLDSQKQGIPVGFVPGTFDCEEPNFAKNRSKHRNEPTTMQKLKEAASSRLKKSGSKAARLVVFPIRGRNWCFSQTIESLQSEAHSSNTPSTFKDLWKKISSNSKHNSFNSNLEVVVDFASNKMNKAWSNLEKAPAGSLKNKIHGLGLRLLSRVKPSEIFLKSIPKEVTRVDITYPSSLNGRLVRRRLRHIAMRGSIIHKKYFYGSVTLLPLTSFFMVLPLPNIPFFWVLFRTYSHWRALQGSENLLQLVTNNSDQQKSDKGTTDKTNIKDDPQRTKGCSSPPWVLKPSEDLQKLIRSGEANDGLSEPTISDICKRFNLNTMDVVKYKHTL</sequence>
<evidence type="ECO:0000256" key="4">
    <source>
        <dbReference type="ARBA" id="ARBA00007737"/>
    </source>
</evidence>
<dbReference type="InterPro" id="IPR018786">
    <property type="entry name" value="Mit_KHE1"/>
</dbReference>
<keyword evidence="12" id="KW-0294">Fucose metabolism</keyword>
<dbReference type="GO" id="GO:0006004">
    <property type="term" value="P:fucose metabolic process"/>
    <property type="evidence" value="ECO:0007669"/>
    <property type="project" value="UniProtKB-KW"/>
</dbReference>
<dbReference type="CDD" id="cd11296">
    <property type="entry name" value="O-FucT_like"/>
    <property type="match status" value="1"/>
</dbReference>
<evidence type="ECO:0000256" key="10">
    <source>
        <dbReference type="ARBA" id="ARBA00023136"/>
    </source>
</evidence>
<keyword evidence="5" id="KW-0328">Glycosyltransferase</keyword>
<dbReference type="Pfam" id="PF10250">
    <property type="entry name" value="O-FucT"/>
    <property type="match status" value="1"/>
</dbReference>
<feature type="region of interest" description="Disordered" evidence="17">
    <location>
        <begin position="799"/>
        <end position="831"/>
    </location>
</feature>
<evidence type="ECO:0000256" key="18">
    <source>
        <dbReference type="SAM" id="Phobius"/>
    </source>
</evidence>
<comment type="similarity">
    <text evidence="14">Belongs to the glycosyltransferase 68 family.</text>
</comment>
<dbReference type="InterPro" id="IPR045130">
    <property type="entry name" value="OFUT2-like"/>
</dbReference>
<dbReference type="PANTHER" id="PTHR13398">
    <property type="entry name" value="GDP-FUCOSE PROTEIN O-FUCOSYLTRANSFERASE 2"/>
    <property type="match status" value="1"/>
</dbReference>
<dbReference type="FunFam" id="3.40.50.11350:FF:000005">
    <property type="entry name" value="O-fucosyltransferase family protein"/>
    <property type="match status" value="1"/>
</dbReference>
<dbReference type="OrthoDB" id="422368at2759"/>
<dbReference type="PANTHER" id="PTHR13398:SF0">
    <property type="entry name" value="GDP-FUCOSE PROTEIN O-FUCOSYLTRANSFERASE 2"/>
    <property type="match status" value="1"/>
</dbReference>
<keyword evidence="8" id="KW-0256">Endoplasmic reticulum</keyword>
<reference evidence="20" key="2">
    <citation type="journal article" date="2017" name="J. Anim. Genet.">
        <title>Multiple reference genome sequences of hot pepper reveal the massive evolution of plant disease resistance genes by retroduplication.</title>
        <authorList>
            <person name="Kim S."/>
            <person name="Park J."/>
            <person name="Yeom S.-I."/>
            <person name="Kim Y.-M."/>
            <person name="Seo E."/>
            <person name="Kim K.-T."/>
            <person name="Kim M.-S."/>
            <person name="Lee J.M."/>
            <person name="Cheong K."/>
            <person name="Shin H.-S."/>
            <person name="Kim S.-B."/>
            <person name="Han K."/>
            <person name="Lee J."/>
            <person name="Park M."/>
            <person name="Lee H.-A."/>
            <person name="Lee H.-Y."/>
            <person name="Lee Y."/>
            <person name="Oh S."/>
            <person name="Lee J.H."/>
            <person name="Choi E."/>
            <person name="Choi E."/>
            <person name="Lee S.E."/>
            <person name="Jeon J."/>
            <person name="Kim H."/>
            <person name="Choi G."/>
            <person name="Song H."/>
            <person name="Lee J."/>
            <person name="Lee S.-C."/>
            <person name="Kwon J.-K."/>
            <person name="Lee H.-Y."/>
            <person name="Koo N."/>
            <person name="Hong Y."/>
            <person name="Kim R.W."/>
            <person name="Kang W.-H."/>
            <person name="Huh J.H."/>
            <person name="Kang B.-C."/>
            <person name="Yang T.-J."/>
            <person name="Lee Y.-H."/>
            <person name="Bennetzen J.L."/>
            <person name="Choi D."/>
        </authorList>
    </citation>
    <scope>NUCLEOTIDE SEQUENCE [LARGE SCALE GENOMIC DNA]</scope>
    <source>
        <strain evidence="20">cv. PBC81</strain>
    </source>
</reference>
<name>A0A2G2WKN0_CAPBA</name>